<gene>
    <name evidence="2" type="ORF">WN944_023731</name>
</gene>
<accession>A0AAP0LP88</accession>
<dbReference type="GO" id="GO:0003676">
    <property type="term" value="F:nucleic acid binding"/>
    <property type="evidence" value="ECO:0007669"/>
    <property type="project" value="InterPro"/>
</dbReference>
<dbReference type="PANTHER" id="PTHR48475">
    <property type="entry name" value="RIBONUCLEASE H"/>
    <property type="match status" value="1"/>
</dbReference>
<dbReference type="Pfam" id="PF13456">
    <property type="entry name" value="RVT_3"/>
    <property type="match status" value="1"/>
</dbReference>
<dbReference type="EMBL" id="JBCGBO010000024">
    <property type="protein sequence ID" value="KAK9180598.1"/>
    <property type="molecule type" value="Genomic_DNA"/>
</dbReference>
<dbReference type="SUPFAM" id="SSF56672">
    <property type="entry name" value="DNA/RNA polymerases"/>
    <property type="match status" value="1"/>
</dbReference>
<dbReference type="Proteomes" id="UP001428341">
    <property type="component" value="Unassembled WGS sequence"/>
</dbReference>
<evidence type="ECO:0000313" key="2">
    <source>
        <dbReference type="EMBL" id="KAK9180598.1"/>
    </source>
</evidence>
<dbReference type="Pfam" id="PF17919">
    <property type="entry name" value="RT_RNaseH_2"/>
    <property type="match status" value="1"/>
</dbReference>
<dbReference type="InterPro" id="IPR041577">
    <property type="entry name" value="RT_RNaseH_2"/>
</dbReference>
<dbReference type="SUPFAM" id="SSF53098">
    <property type="entry name" value="Ribonuclease H-like"/>
    <property type="match status" value="1"/>
</dbReference>
<name>A0AAP0LP88_9ROSI</name>
<sequence length="238" mass="26687">MKWTEECEEAFQKLKEYLGSPPLLVKPIQGESLFIYLTVSEHATSSVLVREDDGVQRPIYYTSRALVDAETRYLSLEKIILALIISARRLRPYFQAHTIIVLTDQPIRQVLAKPDISGRMTKWAIELGEFDILYHLRTSLKGQAVANFIAEFIEGDIISLDPKEEHQDKWSLYVDGSSSKRGCGGGFIAITPDNVEIGCALRYGFNATNNEAEYEALLAGLRLVRALGAKDLLVFSDS</sequence>
<keyword evidence="3" id="KW-1185">Reference proteome</keyword>
<comment type="caution">
    <text evidence="2">The sequence shown here is derived from an EMBL/GenBank/DDBJ whole genome shotgun (WGS) entry which is preliminary data.</text>
</comment>
<dbReference type="PANTHER" id="PTHR48475:SF1">
    <property type="entry name" value="RNASE H TYPE-1 DOMAIN-CONTAINING PROTEIN"/>
    <property type="match status" value="1"/>
</dbReference>
<dbReference type="PROSITE" id="PS50879">
    <property type="entry name" value="RNASE_H_1"/>
    <property type="match status" value="1"/>
</dbReference>
<dbReference type="InterPro" id="IPR036397">
    <property type="entry name" value="RNaseH_sf"/>
</dbReference>
<protein>
    <recommendedName>
        <fullName evidence="1">RNase H type-1 domain-containing protein</fullName>
    </recommendedName>
</protein>
<dbReference type="Gene3D" id="3.30.420.10">
    <property type="entry name" value="Ribonuclease H-like superfamily/Ribonuclease H"/>
    <property type="match status" value="1"/>
</dbReference>
<dbReference type="InterPro" id="IPR012337">
    <property type="entry name" value="RNaseH-like_sf"/>
</dbReference>
<evidence type="ECO:0000259" key="1">
    <source>
        <dbReference type="PROSITE" id="PS50879"/>
    </source>
</evidence>
<dbReference type="InterPro" id="IPR043502">
    <property type="entry name" value="DNA/RNA_pol_sf"/>
</dbReference>
<reference evidence="2 3" key="1">
    <citation type="submission" date="2024-05" db="EMBL/GenBank/DDBJ databases">
        <title>Haplotype-resolved chromosome-level genome assembly of Huyou (Citrus changshanensis).</title>
        <authorList>
            <person name="Miao C."/>
            <person name="Chen W."/>
            <person name="Wu Y."/>
            <person name="Wang L."/>
            <person name="Zhao S."/>
            <person name="Grierson D."/>
            <person name="Xu C."/>
            <person name="Chen K."/>
        </authorList>
    </citation>
    <scope>NUCLEOTIDE SEQUENCE [LARGE SCALE GENOMIC DNA]</scope>
    <source>
        <strain evidence="2">01-14</strain>
        <tissue evidence="2">Leaf</tissue>
    </source>
</reference>
<dbReference type="AlphaFoldDB" id="A0AAP0LP88"/>
<evidence type="ECO:0000313" key="3">
    <source>
        <dbReference type="Proteomes" id="UP001428341"/>
    </source>
</evidence>
<dbReference type="GO" id="GO:0004523">
    <property type="term" value="F:RNA-DNA hybrid ribonuclease activity"/>
    <property type="evidence" value="ECO:0007669"/>
    <property type="project" value="InterPro"/>
</dbReference>
<dbReference type="InterPro" id="IPR002156">
    <property type="entry name" value="RNaseH_domain"/>
</dbReference>
<feature type="domain" description="RNase H type-1" evidence="1">
    <location>
        <begin position="166"/>
        <end position="238"/>
    </location>
</feature>
<proteinExistence type="predicted"/>
<organism evidence="2 3">
    <name type="scientific">Citrus x changshan-huyou</name>
    <dbReference type="NCBI Taxonomy" id="2935761"/>
    <lineage>
        <taxon>Eukaryota</taxon>
        <taxon>Viridiplantae</taxon>
        <taxon>Streptophyta</taxon>
        <taxon>Embryophyta</taxon>
        <taxon>Tracheophyta</taxon>
        <taxon>Spermatophyta</taxon>
        <taxon>Magnoliopsida</taxon>
        <taxon>eudicotyledons</taxon>
        <taxon>Gunneridae</taxon>
        <taxon>Pentapetalae</taxon>
        <taxon>rosids</taxon>
        <taxon>malvids</taxon>
        <taxon>Sapindales</taxon>
        <taxon>Rutaceae</taxon>
        <taxon>Aurantioideae</taxon>
        <taxon>Citrus</taxon>
    </lineage>
</organism>